<dbReference type="Gene3D" id="2.30.30.190">
    <property type="entry name" value="CAP Gly-rich-like domain"/>
    <property type="match status" value="1"/>
</dbReference>
<sequence>MENIDLSKNNGPCLDTVRVLHQTIISLRKALEQSKSEIVQLKQKAFPVESVQDCLSTLTIENHVLKTHILTKQEVCCLSEQVLKKGVRNVATETNSNISKLEKGICHNNRPLDPIICGKTNLSTTIFKTGKPEENKLDSLTCKPQTSEASGYDTNERLVGDSFLKPSLKRNLGQSPKKNVIIKIPRLEVTGSDSSEEELSELQTCRQQSSDTSTKLEKKAEKHSEIANDYVDKETEHNEKSVEENVIDNIESYNELKEKVPNLPNVISDITQSDNIEADKQQNALRNSIETVKKFEQSADLEEDNCKEKITVIVDNISPQKVSTSLEDLFVSKTSDNLKSKNLAISKIVSFSNISDIKKTVKFLDNSFEVFILETNENTMTEKTGASKIAEIPEATHSLEKSVTHPTDIQTSSNEDKIIDKVTVDEVHLPSIEDPQYSPSEETSSESKRKEKINPSKVEEILKDNQTLLRRSQVKSMPENLQSQSKTSLCFSSSLDNPESQSDGLEPSTKETSLENQLPSFEISESELKEIVEDESLNVFQDSASTPSTVKERSVIKNDGAELFQKFESVQNMSLNNELDQNEEVDDIELIFTTDDTKDSDFKEELVPIETSDNMQHLQCPNAGNDTDNNLSFEMSDRELDDEVFNEVADGSKCSECNPQMCNSKSDTSINQEERSLKSCYSCQDSSFENRSFDKEESFDQFNEKVQIIETDISKCGIVDVDFSVTRRNTCPNPLPYRPIIHREAVGKGLNIRKGRPILGQSTAARRDSGAQTDITALPNTFWRSESSLAHKIKVGENFATLPSKLPLPCSRIRLSEKTVEARRVLLSDIGFTSMVPELSRSADHLGPDTLQTPTPVQYGQFLRAPDLYSPSMTSQKFNWTTIVSPLEMSRSGSHSRYNSIYPLSPPVPSRRCSAPVSPSRRPYLKHTSKVRFANGSLPELRVDWNSTGDSGDSTDSLVDEAESFLRRSIDCLTSRRDYHRVKGSRRASAPEPCRDSIPLDWHPFLPRTPHDLRHEHWVKVIVPGDGKVRGGRVRYVGPVAGQTDQYVGVQLSTPDGHSDGVFHNRRYFSCEPHHAVFVPFKKVIMGWKP</sequence>
<dbReference type="SUPFAM" id="SSF74924">
    <property type="entry name" value="Cap-Gly domain"/>
    <property type="match status" value="1"/>
</dbReference>
<proteinExistence type="predicted"/>
<protein>
    <submittedName>
        <fullName evidence="4 5">Centromere protein F</fullName>
    </submittedName>
</protein>
<feature type="compositionally biased region" description="Polar residues" evidence="1">
    <location>
        <begin position="203"/>
        <end position="213"/>
    </location>
</feature>
<evidence type="ECO:0000313" key="3">
    <source>
        <dbReference type="Proteomes" id="UP000192223"/>
    </source>
</evidence>
<keyword evidence="3" id="KW-1185">Reference proteome</keyword>
<dbReference type="RefSeq" id="XP_018326426.1">
    <property type="nucleotide sequence ID" value="XM_018470924.2"/>
</dbReference>
<organism evidence="3 4">
    <name type="scientific">Agrilus planipennis</name>
    <name type="common">Emerald ash borer</name>
    <name type="synonym">Agrilus marcopoli</name>
    <dbReference type="NCBI Taxonomy" id="224129"/>
    <lineage>
        <taxon>Eukaryota</taxon>
        <taxon>Metazoa</taxon>
        <taxon>Ecdysozoa</taxon>
        <taxon>Arthropoda</taxon>
        <taxon>Hexapoda</taxon>
        <taxon>Insecta</taxon>
        <taxon>Pterygota</taxon>
        <taxon>Neoptera</taxon>
        <taxon>Endopterygota</taxon>
        <taxon>Coleoptera</taxon>
        <taxon>Polyphaga</taxon>
        <taxon>Elateriformia</taxon>
        <taxon>Buprestoidea</taxon>
        <taxon>Buprestidae</taxon>
        <taxon>Agrilinae</taxon>
        <taxon>Agrilus</taxon>
    </lineage>
</organism>
<dbReference type="STRING" id="224129.A0A1W4WR90"/>
<reference evidence="4 5" key="1">
    <citation type="submission" date="2025-04" db="UniProtKB">
        <authorList>
            <consortium name="RefSeq"/>
        </authorList>
    </citation>
    <scope>IDENTIFICATION</scope>
    <source>
        <tissue evidence="4 5">Entire body</tissue>
    </source>
</reference>
<feature type="compositionally biased region" description="Polar residues" evidence="1">
    <location>
        <begin position="404"/>
        <end position="413"/>
    </location>
</feature>
<dbReference type="InterPro" id="IPR000938">
    <property type="entry name" value="CAP-Gly_domain"/>
</dbReference>
<feature type="compositionally biased region" description="Basic and acidic residues" evidence="1">
    <location>
        <begin position="445"/>
        <end position="460"/>
    </location>
</feature>
<feature type="domain" description="CAP-Gly" evidence="2">
    <location>
        <begin position="1038"/>
        <end position="1080"/>
    </location>
</feature>
<feature type="compositionally biased region" description="Polar residues" evidence="1">
    <location>
        <begin position="479"/>
        <end position="503"/>
    </location>
</feature>
<dbReference type="KEGG" id="apln:108737817"/>
<evidence type="ECO:0000313" key="5">
    <source>
        <dbReference type="RefSeq" id="XP_018326427.1"/>
    </source>
</evidence>
<dbReference type="RefSeq" id="XP_018326427.1">
    <property type="nucleotide sequence ID" value="XM_018470925.2"/>
</dbReference>
<dbReference type="PROSITE" id="PS50245">
    <property type="entry name" value="CAP_GLY_2"/>
    <property type="match status" value="1"/>
</dbReference>
<dbReference type="AlphaFoldDB" id="A0A1W4WR90"/>
<evidence type="ECO:0000256" key="1">
    <source>
        <dbReference type="SAM" id="MobiDB-lite"/>
    </source>
</evidence>
<feature type="compositionally biased region" description="Basic and acidic residues" evidence="1">
    <location>
        <begin position="414"/>
        <end position="428"/>
    </location>
</feature>
<dbReference type="OrthoDB" id="2130750at2759"/>
<evidence type="ECO:0000313" key="4">
    <source>
        <dbReference type="RefSeq" id="XP_018326426.1"/>
    </source>
</evidence>
<dbReference type="SMART" id="SM01052">
    <property type="entry name" value="CAP_GLY"/>
    <property type="match status" value="1"/>
</dbReference>
<evidence type="ECO:0000259" key="2">
    <source>
        <dbReference type="PROSITE" id="PS50245"/>
    </source>
</evidence>
<feature type="region of interest" description="Disordered" evidence="1">
    <location>
        <begin position="191"/>
        <end position="225"/>
    </location>
</feature>
<name>A0A1W4WR90_AGRPL</name>
<dbReference type="Pfam" id="PF01302">
    <property type="entry name" value="CAP_GLY"/>
    <property type="match status" value="1"/>
</dbReference>
<dbReference type="GeneID" id="108737817"/>
<feature type="region of interest" description="Disordered" evidence="1">
    <location>
        <begin position="473"/>
        <end position="519"/>
    </location>
</feature>
<dbReference type="InterPro" id="IPR036859">
    <property type="entry name" value="CAP-Gly_dom_sf"/>
</dbReference>
<feature type="region of interest" description="Disordered" evidence="1">
    <location>
        <begin position="396"/>
        <end position="460"/>
    </location>
</feature>
<accession>A0A1W4WR90</accession>
<dbReference type="Proteomes" id="UP000192223">
    <property type="component" value="Unplaced"/>
</dbReference>
<feature type="compositionally biased region" description="Basic and acidic residues" evidence="1">
    <location>
        <begin position="214"/>
        <end position="225"/>
    </location>
</feature>
<gene>
    <name evidence="4 5" type="primary">LOC108737817</name>
</gene>